<dbReference type="InterPro" id="IPR035421">
    <property type="entry name" value="Terminase_6C"/>
</dbReference>
<dbReference type="AlphaFoldDB" id="A0A378QG13"/>
<accession>A0A378QG13</accession>
<name>A0A378QG13_MORLA</name>
<evidence type="ECO:0000256" key="1">
    <source>
        <dbReference type="ARBA" id="ARBA00022612"/>
    </source>
</evidence>
<dbReference type="Gene3D" id="3.40.50.300">
    <property type="entry name" value="P-loop containing nucleotide triphosphate hydrolases"/>
    <property type="match status" value="1"/>
</dbReference>
<feature type="domain" description="Terminase large subunit gp17-like C-terminal" evidence="2">
    <location>
        <begin position="253"/>
        <end position="405"/>
    </location>
</feature>
<reference evidence="3 4" key="1">
    <citation type="submission" date="2018-06" db="EMBL/GenBank/DDBJ databases">
        <authorList>
            <consortium name="Pathogen Informatics"/>
            <person name="Doyle S."/>
        </authorList>
    </citation>
    <scope>NUCLEOTIDE SEQUENCE [LARGE SCALE GENOMIC DNA]</scope>
    <source>
        <strain evidence="3 4">NCTC7911</strain>
    </source>
</reference>
<evidence type="ECO:0000313" key="4">
    <source>
        <dbReference type="Proteomes" id="UP000254107"/>
    </source>
</evidence>
<proteinExistence type="predicted"/>
<dbReference type="EMBL" id="UGQC01000001">
    <property type="protein sequence ID" value="STY99836.1"/>
    <property type="molecule type" value="Genomic_DNA"/>
</dbReference>
<dbReference type="Pfam" id="PF17289">
    <property type="entry name" value="Terminase_6C"/>
    <property type="match status" value="1"/>
</dbReference>
<dbReference type="Proteomes" id="UP000254107">
    <property type="component" value="Unassembled WGS sequence"/>
</dbReference>
<dbReference type="RefSeq" id="WP_115247533.1">
    <property type="nucleotide sequence ID" value="NZ_UGQC01000001.1"/>
</dbReference>
<evidence type="ECO:0000313" key="3">
    <source>
        <dbReference type="EMBL" id="STY99836.1"/>
    </source>
</evidence>
<keyword evidence="1" id="KW-1188">Viral release from host cell</keyword>
<evidence type="ECO:0000259" key="2">
    <source>
        <dbReference type="Pfam" id="PF17289"/>
    </source>
</evidence>
<protein>
    <submittedName>
        <fullName evidence="3">Uncharacterized conserved protein</fullName>
    </submittedName>
</protein>
<organism evidence="3 4">
    <name type="scientific">Moraxella lacunata</name>
    <dbReference type="NCBI Taxonomy" id="477"/>
    <lineage>
        <taxon>Bacteria</taxon>
        <taxon>Pseudomonadati</taxon>
        <taxon>Pseudomonadota</taxon>
        <taxon>Gammaproteobacteria</taxon>
        <taxon>Moraxellales</taxon>
        <taxon>Moraxellaceae</taxon>
        <taxon>Moraxella</taxon>
    </lineage>
</organism>
<dbReference type="Gene3D" id="3.30.420.280">
    <property type="match status" value="1"/>
</dbReference>
<dbReference type="SUPFAM" id="SSF52540">
    <property type="entry name" value="P-loop containing nucleoside triphosphate hydrolases"/>
    <property type="match status" value="1"/>
</dbReference>
<dbReference type="InterPro" id="IPR027417">
    <property type="entry name" value="P-loop_NTPase"/>
</dbReference>
<sequence length="423" mass="47711">MPSLNIPQARFLNMPNKFRAYVAGFGSGKTWAGCASLCKHFYEHPTINAGYFAPTYPQIRDIFYPTIEECANDWGLSVEIKTSNKEVLVYHGKEYLGMIICRSMDNPTSIVGFKIGHALVDELDTLPTDKARDAWRKIIARMRYNVPNLRNGIDVTTTPEGFKFTYEQFVKEANASPDKAKFYGLIQASTYDNEKNLPDGYIESLRQSYPPQLIEAYLNGQFVNLASGAVYPDFDRHANDTDVTIQQGDTLHIGMDFNVLNMSAVVHVIKNDVPYAVDEIVGARDTPTMCEIIKQRYANHKIIIYPDASGHNTSSKSSSVSDHSILRQVGFGIKVASVNPSIKDRVNAMNAMILNNKGERRYFVNTKMCPEYTDSLEQQVYDKFGMPDKDGGHDHTNDAGGYFIAYQYPIKRPMTKSFIQMPY</sequence>
<dbReference type="Pfam" id="PF03237">
    <property type="entry name" value="Terminase_6N"/>
    <property type="match status" value="1"/>
</dbReference>
<dbReference type="GeneID" id="302269823"/>
<keyword evidence="4" id="KW-1185">Reference proteome</keyword>
<gene>
    <name evidence="3" type="ORF">NCTC7911_01216</name>
</gene>